<feature type="region of interest" description="Disordered" evidence="1">
    <location>
        <begin position="68"/>
        <end position="99"/>
    </location>
</feature>
<evidence type="ECO:0000313" key="2">
    <source>
        <dbReference type="EMBL" id="GLI27705.1"/>
    </source>
</evidence>
<organism evidence="2 3">
    <name type="scientific">Agromyces rhizosphaerae</name>
    <dbReference type="NCBI Taxonomy" id="88374"/>
    <lineage>
        <taxon>Bacteria</taxon>
        <taxon>Bacillati</taxon>
        <taxon>Actinomycetota</taxon>
        <taxon>Actinomycetes</taxon>
        <taxon>Micrococcales</taxon>
        <taxon>Microbacteriaceae</taxon>
        <taxon>Agromyces</taxon>
    </lineage>
</organism>
<name>A0A9W6FPQ4_9MICO</name>
<dbReference type="AlphaFoldDB" id="A0A9W6FPQ4"/>
<gene>
    <name evidence="2" type="ORF">ARHIZOSPH14_19470</name>
</gene>
<dbReference type="Proteomes" id="UP001144396">
    <property type="component" value="Unassembled WGS sequence"/>
</dbReference>
<sequence>MPQASRLLKTARPFLKSARLAAGERMPPASRLLKTARRFQKSARPAAGERMPPAARLLNTARPFLKSARRRAARAHGHPLARQGSPRRPPHTSAIVGTS</sequence>
<accession>A0A9W6FPQ4</accession>
<reference evidence="2" key="1">
    <citation type="submission" date="2022-12" db="EMBL/GenBank/DDBJ databases">
        <title>Reference genome sequencing for broad-spectrum identification of bacterial and archaeal isolates by mass spectrometry.</title>
        <authorList>
            <person name="Sekiguchi Y."/>
            <person name="Tourlousse D.M."/>
        </authorList>
    </citation>
    <scope>NUCLEOTIDE SEQUENCE</scope>
    <source>
        <strain evidence="2">14</strain>
    </source>
</reference>
<evidence type="ECO:0000256" key="1">
    <source>
        <dbReference type="SAM" id="MobiDB-lite"/>
    </source>
</evidence>
<feature type="compositionally biased region" description="Basic residues" evidence="1">
    <location>
        <begin position="68"/>
        <end position="79"/>
    </location>
</feature>
<protein>
    <submittedName>
        <fullName evidence="2">Uncharacterized protein</fullName>
    </submittedName>
</protein>
<dbReference type="EMBL" id="BSDP01000001">
    <property type="protein sequence ID" value="GLI27705.1"/>
    <property type="molecule type" value="Genomic_DNA"/>
</dbReference>
<evidence type="ECO:0000313" key="3">
    <source>
        <dbReference type="Proteomes" id="UP001144396"/>
    </source>
</evidence>
<keyword evidence="3" id="KW-1185">Reference proteome</keyword>
<proteinExistence type="predicted"/>
<comment type="caution">
    <text evidence="2">The sequence shown here is derived from an EMBL/GenBank/DDBJ whole genome shotgun (WGS) entry which is preliminary data.</text>
</comment>